<keyword evidence="1" id="KW-0812">Transmembrane</keyword>
<protein>
    <submittedName>
        <fullName evidence="2">Uncharacterized protein</fullName>
    </submittedName>
</protein>
<dbReference type="Proteomes" id="UP000029121">
    <property type="component" value="Unassembled WGS sequence"/>
</dbReference>
<keyword evidence="1" id="KW-1133">Transmembrane helix</keyword>
<feature type="transmembrane region" description="Helical" evidence="1">
    <location>
        <begin position="113"/>
        <end position="132"/>
    </location>
</feature>
<dbReference type="OrthoDB" id="1097993at2759"/>
<evidence type="ECO:0000313" key="2">
    <source>
        <dbReference type="EMBL" id="EOA31508.1"/>
    </source>
</evidence>
<accession>R0I5A5</accession>
<dbReference type="AlphaFoldDB" id="R0I5A5"/>
<sequence length="196" mass="22460">MAKIIDRKPNQKEIPQKVIVFGVNDPVTRFGWYLLAFLSIYGFVTAVRVMDLVGYKTLRMVGLTLYLILVICSISSEAPSIICRANRWVRTCVPLILFIIIYFTVFNFQTFGVSLLVLSIVFGLCVLVQLLLPIEGFYFLYVLGIIILGCMLAAFACEFDPKIHPFGFCFLTLFVFQMIIYFFNYPGPTNRAFTFY</sequence>
<feature type="transmembrane region" description="Helical" evidence="1">
    <location>
        <begin position="30"/>
        <end position="49"/>
    </location>
</feature>
<feature type="transmembrane region" description="Helical" evidence="1">
    <location>
        <begin position="61"/>
        <end position="82"/>
    </location>
</feature>
<gene>
    <name evidence="2" type="ORF">CARUB_v10014696mg</name>
</gene>
<dbReference type="EMBL" id="KB870807">
    <property type="protein sequence ID" value="EOA31508.1"/>
    <property type="molecule type" value="Genomic_DNA"/>
</dbReference>
<name>R0I5A5_9BRAS</name>
<organism evidence="2 3">
    <name type="scientific">Capsella rubella</name>
    <dbReference type="NCBI Taxonomy" id="81985"/>
    <lineage>
        <taxon>Eukaryota</taxon>
        <taxon>Viridiplantae</taxon>
        <taxon>Streptophyta</taxon>
        <taxon>Embryophyta</taxon>
        <taxon>Tracheophyta</taxon>
        <taxon>Spermatophyta</taxon>
        <taxon>Magnoliopsida</taxon>
        <taxon>eudicotyledons</taxon>
        <taxon>Gunneridae</taxon>
        <taxon>Pentapetalae</taxon>
        <taxon>rosids</taxon>
        <taxon>malvids</taxon>
        <taxon>Brassicales</taxon>
        <taxon>Brassicaceae</taxon>
        <taxon>Camelineae</taxon>
        <taxon>Capsella</taxon>
    </lineage>
</organism>
<feature type="transmembrane region" description="Helical" evidence="1">
    <location>
        <begin position="138"/>
        <end position="156"/>
    </location>
</feature>
<proteinExistence type="predicted"/>
<dbReference type="STRING" id="81985.R0I5A5"/>
<dbReference type="KEGG" id="crb:17892742"/>
<keyword evidence="1" id="KW-0472">Membrane</keyword>
<evidence type="ECO:0000256" key="1">
    <source>
        <dbReference type="SAM" id="Phobius"/>
    </source>
</evidence>
<keyword evidence="3" id="KW-1185">Reference proteome</keyword>
<feature type="transmembrane region" description="Helical" evidence="1">
    <location>
        <begin position="163"/>
        <end position="183"/>
    </location>
</feature>
<feature type="transmembrane region" description="Helical" evidence="1">
    <location>
        <begin position="88"/>
        <end position="106"/>
    </location>
</feature>
<reference evidence="3" key="1">
    <citation type="journal article" date="2013" name="Nat. Genet.">
        <title>The Capsella rubella genome and the genomic consequences of rapid mating system evolution.</title>
        <authorList>
            <person name="Slotte T."/>
            <person name="Hazzouri K.M."/>
            <person name="Agren J.A."/>
            <person name="Koenig D."/>
            <person name="Maumus F."/>
            <person name="Guo Y.L."/>
            <person name="Steige K."/>
            <person name="Platts A.E."/>
            <person name="Escobar J.S."/>
            <person name="Newman L.K."/>
            <person name="Wang W."/>
            <person name="Mandakova T."/>
            <person name="Vello E."/>
            <person name="Smith L.M."/>
            <person name="Henz S.R."/>
            <person name="Steffen J."/>
            <person name="Takuno S."/>
            <person name="Brandvain Y."/>
            <person name="Coop G."/>
            <person name="Andolfatto P."/>
            <person name="Hu T.T."/>
            <person name="Blanchette M."/>
            <person name="Clark R.M."/>
            <person name="Quesneville H."/>
            <person name="Nordborg M."/>
            <person name="Gaut B.S."/>
            <person name="Lysak M.A."/>
            <person name="Jenkins J."/>
            <person name="Grimwood J."/>
            <person name="Chapman J."/>
            <person name="Prochnik S."/>
            <person name="Shu S."/>
            <person name="Rokhsar D."/>
            <person name="Schmutz J."/>
            <person name="Weigel D."/>
            <person name="Wright S.I."/>
        </authorList>
    </citation>
    <scope>NUCLEOTIDE SEQUENCE [LARGE SCALE GENOMIC DNA]</scope>
    <source>
        <strain evidence="3">cv. Monte Gargano</strain>
    </source>
</reference>
<evidence type="ECO:0000313" key="3">
    <source>
        <dbReference type="Proteomes" id="UP000029121"/>
    </source>
</evidence>